<evidence type="ECO:0000256" key="2">
    <source>
        <dbReference type="ARBA" id="ARBA00022737"/>
    </source>
</evidence>
<evidence type="ECO:0000313" key="4">
    <source>
        <dbReference type="EMBL" id="OQR89838.1"/>
    </source>
</evidence>
<dbReference type="SMART" id="SM00369">
    <property type="entry name" value="LRR_TYP"/>
    <property type="match status" value="7"/>
</dbReference>
<dbReference type="GO" id="GO:0005737">
    <property type="term" value="C:cytoplasm"/>
    <property type="evidence" value="ECO:0007669"/>
    <property type="project" value="TreeGrafter"/>
</dbReference>
<dbReference type="SMART" id="SM00364">
    <property type="entry name" value="LRR_BAC"/>
    <property type="match status" value="7"/>
</dbReference>
<reference evidence="4 5" key="1">
    <citation type="journal article" date="2014" name="Genome Biol. Evol.">
        <title>The secreted proteins of Achlya hypogyna and Thraustotheca clavata identify the ancestral oomycete secretome and reveal gene acquisitions by horizontal gene transfer.</title>
        <authorList>
            <person name="Misner I."/>
            <person name="Blouin N."/>
            <person name="Leonard G."/>
            <person name="Richards T.A."/>
            <person name="Lane C.E."/>
        </authorList>
    </citation>
    <scope>NUCLEOTIDE SEQUENCE [LARGE SCALE GENOMIC DNA]</scope>
    <source>
        <strain evidence="4 5">ATCC 34112</strain>
    </source>
</reference>
<accession>A0A1V9YVQ5</accession>
<proteinExistence type="predicted"/>
<dbReference type="OrthoDB" id="203703at2759"/>
<dbReference type="Gene3D" id="3.80.10.10">
    <property type="entry name" value="Ribonuclease Inhibitor"/>
    <property type="match status" value="1"/>
</dbReference>
<dbReference type="InterPro" id="IPR050216">
    <property type="entry name" value="LRR_domain-containing"/>
</dbReference>
<dbReference type="STRING" id="74557.A0A1V9YVQ5"/>
<evidence type="ECO:0000313" key="5">
    <source>
        <dbReference type="Proteomes" id="UP000243217"/>
    </source>
</evidence>
<name>A0A1V9YVQ5_9STRA</name>
<protein>
    <submittedName>
        <fullName evidence="4">Membrane protein</fullName>
    </submittedName>
</protein>
<dbReference type="InterPro" id="IPR032675">
    <property type="entry name" value="LRR_dom_sf"/>
</dbReference>
<keyword evidence="1" id="KW-0433">Leucine-rich repeat</keyword>
<dbReference type="InterPro" id="IPR055414">
    <property type="entry name" value="LRR_R13L4/SHOC2-like"/>
</dbReference>
<dbReference type="InterPro" id="IPR003591">
    <property type="entry name" value="Leu-rich_rpt_typical-subtyp"/>
</dbReference>
<dbReference type="EMBL" id="JNBS01002647">
    <property type="protein sequence ID" value="OQR89838.1"/>
    <property type="molecule type" value="Genomic_DNA"/>
</dbReference>
<dbReference type="Pfam" id="PF23598">
    <property type="entry name" value="LRR_14"/>
    <property type="match status" value="1"/>
</dbReference>
<keyword evidence="5" id="KW-1185">Reference proteome</keyword>
<comment type="caution">
    <text evidence="4">The sequence shown here is derived from an EMBL/GenBank/DDBJ whole genome shotgun (WGS) entry which is preliminary data.</text>
</comment>
<organism evidence="4 5">
    <name type="scientific">Thraustotheca clavata</name>
    <dbReference type="NCBI Taxonomy" id="74557"/>
    <lineage>
        <taxon>Eukaryota</taxon>
        <taxon>Sar</taxon>
        <taxon>Stramenopiles</taxon>
        <taxon>Oomycota</taxon>
        <taxon>Saprolegniomycetes</taxon>
        <taxon>Saprolegniales</taxon>
        <taxon>Achlyaceae</taxon>
        <taxon>Thraustotheca</taxon>
    </lineage>
</organism>
<dbReference type="PANTHER" id="PTHR48051">
    <property type="match status" value="1"/>
</dbReference>
<dbReference type="SUPFAM" id="SSF52047">
    <property type="entry name" value="RNI-like"/>
    <property type="match status" value="1"/>
</dbReference>
<dbReference type="InterPro" id="IPR001611">
    <property type="entry name" value="Leu-rich_rpt"/>
</dbReference>
<dbReference type="PROSITE" id="PS51450">
    <property type="entry name" value="LRR"/>
    <property type="match status" value="4"/>
</dbReference>
<feature type="domain" description="Disease resistance R13L4/SHOC-2-like LRR" evidence="3">
    <location>
        <begin position="43"/>
        <end position="152"/>
    </location>
</feature>
<gene>
    <name evidence="4" type="ORF">THRCLA_09552</name>
</gene>
<evidence type="ECO:0000259" key="3">
    <source>
        <dbReference type="Pfam" id="PF23598"/>
    </source>
</evidence>
<dbReference type="PANTHER" id="PTHR48051:SF1">
    <property type="entry name" value="RAS SUPPRESSOR PROTEIN 1"/>
    <property type="match status" value="1"/>
</dbReference>
<dbReference type="Pfam" id="PF13855">
    <property type="entry name" value="LRR_8"/>
    <property type="match status" value="1"/>
</dbReference>
<dbReference type="Proteomes" id="UP000243217">
    <property type="component" value="Unassembled WGS sequence"/>
</dbReference>
<sequence length="294" mass="32616">MFVVKDLRKIPVIMLDEADSREELRLGRRSAEFQGSLKVLCSLDNLPAFGNLRRLSLYDNQLQSVDRIGILANSPLQVLDIGYNLLTSLPTEIGTLKNLEELWVTNNALESIPESILELPKLRMLQLSNNKLKILPSNLGNASSLEVLSLDNNQLSVVPHSIGQLSNLKELNLRGNKLTELPLSLSQLAQLEILSVNSNQLITLPECLGALQQLKELYANGNPITNWPGNAFITTHKQSNLRINLACTKITQIPAEVSSEWKILTHLNWTENDTKSEGNLLILSGTPCANTLKK</sequence>
<keyword evidence="2" id="KW-0677">Repeat</keyword>
<evidence type="ECO:0000256" key="1">
    <source>
        <dbReference type="ARBA" id="ARBA00022614"/>
    </source>
</evidence>
<dbReference type="AlphaFoldDB" id="A0A1V9YVQ5"/>